<dbReference type="InterPro" id="IPR044730">
    <property type="entry name" value="RNase_H-like_dom_plant"/>
</dbReference>
<reference evidence="5" key="1">
    <citation type="submission" date="2019-11" db="EMBL/GenBank/DDBJ databases">
        <authorList>
            <person name="Liu Y."/>
            <person name="Hou J."/>
            <person name="Li T.-Q."/>
            <person name="Guan C.-H."/>
            <person name="Wu X."/>
            <person name="Wu H.-Z."/>
            <person name="Ling F."/>
            <person name="Zhang R."/>
            <person name="Shi X.-G."/>
            <person name="Ren J.-P."/>
            <person name="Chen E.-F."/>
            <person name="Sun J.-M."/>
        </authorList>
    </citation>
    <scope>NUCLEOTIDE SEQUENCE</scope>
    <source>
        <strain evidence="5">Adult_tree_wgs_1</strain>
        <tissue evidence="5">Leaves</tissue>
    </source>
</reference>
<keyword evidence="6" id="KW-1185">Reference proteome</keyword>
<dbReference type="Pfam" id="PF13456">
    <property type="entry name" value="RVT_3"/>
    <property type="match status" value="1"/>
</dbReference>
<dbReference type="GO" id="GO:0030247">
    <property type="term" value="F:polysaccharide binding"/>
    <property type="evidence" value="ECO:0007669"/>
    <property type="project" value="InterPro"/>
</dbReference>
<dbReference type="GO" id="GO:0003676">
    <property type="term" value="F:nucleic acid binding"/>
    <property type="evidence" value="ECO:0007669"/>
    <property type="project" value="InterPro"/>
</dbReference>
<dbReference type="AlphaFoldDB" id="A0A834FYZ7"/>
<dbReference type="InterPro" id="IPR036397">
    <property type="entry name" value="RNaseH_sf"/>
</dbReference>
<name>A0A834FYZ7_RHOSS</name>
<proteinExistence type="predicted"/>
<dbReference type="Gene3D" id="3.30.420.10">
    <property type="entry name" value="Ribonuclease H-like superfamily/Ribonuclease H"/>
    <property type="match status" value="1"/>
</dbReference>
<gene>
    <name evidence="5" type="ORF">RHSIM_RhsimUnG0047500</name>
</gene>
<sequence>MLRWTSNIIDSSPSLKEAAKVIGKVAFQAWFIWKSRNGLVFNHEQVDPSSTIIRAAKAQSEYELINAVQSQVLDHCDDPPLAISAWRKPTPGSFKINCDVAMKREGLRANAAVVVRNDRGELTDGSTYFFKCSSVLQGELEAIRKACFLARDMCAVPVTIESDNKTAILLSASELVPPWEVYPLIMDIRAVKKQRNLEFIWVKRSANKVAHRVASLAAKGKLSLDWVANSPASLVSLLLHDNQWQNLLYQRCGNIDIPYPFGIGPSCPIADGFAVTCNDSFNPPKPFINSINLEVLHVSLSGTVQVNNPVIASNCSGRADGQDVNFLAIQFSFSDTYNRENYSTLPMYTPFSHITYGVHAGPTRRPHMLCEGREY</sequence>
<feature type="domain" description="Wall-associated receptor kinase galacturonan-binding" evidence="4">
    <location>
        <begin position="251"/>
        <end position="307"/>
    </location>
</feature>
<evidence type="ECO:0000313" key="6">
    <source>
        <dbReference type="Proteomes" id="UP000626092"/>
    </source>
</evidence>
<dbReference type="GO" id="GO:0016020">
    <property type="term" value="C:membrane"/>
    <property type="evidence" value="ECO:0007669"/>
    <property type="project" value="UniProtKB-SubCell"/>
</dbReference>
<protein>
    <recommendedName>
        <fullName evidence="7">RNase H type-1 domain-containing protein</fullName>
    </recommendedName>
</protein>
<dbReference type="OrthoDB" id="1740966at2759"/>
<dbReference type="EMBL" id="WJXA01000120">
    <property type="protein sequence ID" value="KAF7115776.1"/>
    <property type="molecule type" value="Genomic_DNA"/>
</dbReference>
<evidence type="ECO:0000259" key="3">
    <source>
        <dbReference type="Pfam" id="PF13456"/>
    </source>
</evidence>
<accession>A0A834FYZ7</accession>
<evidence type="ECO:0008006" key="7">
    <source>
        <dbReference type="Google" id="ProtNLM"/>
    </source>
</evidence>
<dbReference type="SUPFAM" id="SSF53098">
    <property type="entry name" value="Ribonuclease H-like"/>
    <property type="match status" value="1"/>
</dbReference>
<dbReference type="InterPro" id="IPR012337">
    <property type="entry name" value="RNaseH-like_sf"/>
</dbReference>
<organism evidence="5 6">
    <name type="scientific">Rhododendron simsii</name>
    <name type="common">Sims's rhododendron</name>
    <dbReference type="NCBI Taxonomy" id="118357"/>
    <lineage>
        <taxon>Eukaryota</taxon>
        <taxon>Viridiplantae</taxon>
        <taxon>Streptophyta</taxon>
        <taxon>Embryophyta</taxon>
        <taxon>Tracheophyta</taxon>
        <taxon>Spermatophyta</taxon>
        <taxon>Magnoliopsida</taxon>
        <taxon>eudicotyledons</taxon>
        <taxon>Gunneridae</taxon>
        <taxon>Pentapetalae</taxon>
        <taxon>asterids</taxon>
        <taxon>Ericales</taxon>
        <taxon>Ericaceae</taxon>
        <taxon>Ericoideae</taxon>
        <taxon>Rhodoreae</taxon>
        <taxon>Rhododendron</taxon>
    </lineage>
</organism>
<evidence type="ECO:0000259" key="4">
    <source>
        <dbReference type="Pfam" id="PF13947"/>
    </source>
</evidence>
<dbReference type="GO" id="GO:0004523">
    <property type="term" value="F:RNA-DNA hybrid ribonuclease activity"/>
    <property type="evidence" value="ECO:0007669"/>
    <property type="project" value="InterPro"/>
</dbReference>
<evidence type="ECO:0000256" key="1">
    <source>
        <dbReference type="ARBA" id="ARBA00004167"/>
    </source>
</evidence>
<dbReference type="InterPro" id="IPR002156">
    <property type="entry name" value="RNaseH_domain"/>
</dbReference>
<dbReference type="InterPro" id="IPR025287">
    <property type="entry name" value="WAK_GUB"/>
</dbReference>
<dbReference type="CDD" id="cd06222">
    <property type="entry name" value="RNase_H_like"/>
    <property type="match status" value="1"/>
</dbReference>
<keyword evidence="2" id="KW-0732">Signal</keyword>
<evidence type="ECO:0000313" key="5">
    <source>
        <dbReference type="EMBL" id="KAF7115776.1"/>
    </source>
</evidence>
<evidence type="ECO:0000256" key="2">
    <source>
        <dbReference type="ARBA" id="ARBA00022729"/>
    </source>
</evidence>
<feature type="domain" description="RNase H type-1" evidence="3">
    <location>
        <begin position="97"/>
        <end position="216"/>
    </location>
</feature>
<comment type="caution">
    <text evidence="5">The sequence shown here is derived from an EMBL/GenBank/DDBJ whole genome shotgun (WGS) entry which is preliminary data.</text>
</comment>
<dbReference type="PANTHER" id="PTHR47074:SF76">
    <property type="entry name" value="RNASE H TYPE-1 DOMAIN-CONTAINING PROTEIN"/>
    <property type="match status" value="1"/>
</dbReference>
<dbReference type="Proteomes" id="UP000626092">
    <property type="component" value="Unassembled WGS sequence"/>
</dbReference>
<dbReference type="PANTHER" id="PTHR47074">
    <property type="entry name" value="BNAC02G40300D PROTEIN"/>
    <property type="match status" value="1"/>
</dbReference>
<dbReference type="InterPro" id="IPR052929">
    <property type="entry name" value="RNase_H-like_EbsB-rel"/>
</dbReference>
<dbReference type="Pfam" id="PF13947">
    <property type="entry name" value="GUB_WAK_bind"/>
    <property type="match status" value="1"/>
</dbReference>
<comment type="subcellular location">
    <subcellularLocation>
        <location evidence="1">Membrane</location>
        <topology evidence="1">Single-pass membrane protein</topology>
    </subcellularLocation>
</comment>